<keyword evidence="7" id="KW-1185">Reference proteome</keyword>
<dbReference type="GO" id="GO:0003677">
    <property type="term" value="F:DNA binding"/>
    <property type="evidence" value="ECO:0007669"/>
    <property type="project" value="UniProtKB-KW"/>
</dbReference>
<evidence type="ECO:0000256" key="3">
    <source>
        <dbReference type="ARBA" id="ARBA00023163"/>
    </source>
</evidence>
<dbReference type="SUPFAM" id="SSF46785">
    <property type="entry name" value="Winged helix' DNA-binding domain"/>
    <property type="match status" value="1"/>
</dbReference>
<keyword evidence="2" id="KW-0238">DNA-binding</keyword>
<organism evidence="6 7">
    <name type="scientific">Alicyclobacillus macrosporangiidus</name>
    <dbReference type="NCBI Taxonomy" id="392015"/>
    <lineage>
        <taxon>Bacteria</taxon>
        <taxon>Bacillati</taxon>
        <taxon>Bacillota</taxon>
        <taxon>Bacilli</taxon>
        <taxon>Bacillales</taxon>
        <taxon>Alicyclobacillaceae</taxon>
        <taxon>Alicyclobacillus</taxon>
    </lineage>
</organism>
<dbReference type="Pfam" id="PF00392">
    <property type="entry name" value="GntR"/>
    <property type="match status" value="1"/>
</dbReference>
<dbReference type="InterPro" id="IPR036390">
    <property type="entry name" value="WH_DNA-bd_sf"/>
</dbReference>
<evidence type="ECO:0000256" key="1">
    <source>
        <dbReference type="ARBA" id="ARBA00023015"/>
    </source>
</evidence>
<dbReference type="PROSITE" id="PS50949">
    <property type="entry name" value="HTH_GNTR"/>
    <property type="match status" value="1"/>
</dbReference>
<dbReference type="EMBL" id="FPBV01000024">
    <property type="protein sequence ID" value="SFV04255.1"/>
    <property type="molecule type" value="Genomic_DNA"/>
</dbReference>
<feature type="domain" description="HTH gntR-type" evidence="5">
    <location>
        <begin position="11"/>
        <end position="79"/>
    </location>
</feature>
<dbReference type="Gene3D" id="1.10.10.10">
    <property type="entry name" value="Winged helix-like DNA-binding domain superfamily/Winged helix DNA-binding domain"/>
    <property type="match status" value="1"/>
</dbReference>
<dbReference type="CDD" id="cd07377">
    <property type="entry name" value="WHTH_GntR"/>
    <property type="match status" value="1"/>
</dbReference>
<gene>
    <name evidence="6" type="ORF">SAMN05421543_12420</name>
</gene>
<dbReference type="Proteomes" id="UP000183508">
    <property type="component" value="Unassembled WGS sequence"/>
</dbReference>
<evidence type="ECO:0000256" key="4">
    <source>
        <dbReference type="SAM" id="MobiDB-lite"/>
    </source>
</evidence>
<accession>A0A1I7L3P7</accession>
<name>A0A1I7L3P7_9BACL</name>
<proteinExistence type="predicted"/>
<evidence type="ECO:0000256" key="2">
    <source>
        <dbReference type="ARBA" id="ARBA00023125"/>
    </source>
</evidence>
<evidence type="ECO:0000313" key="7">
    <source>
        <dbReference type="Proteomes" id="UP000183508"/>
    </source>
</evidence>
<dbReference type="eggNOG" id="COG1725">
    <property type="taxonomic scope" value="Bacteria"/>
</dbReference>
<keyword evidence="1" id="KW-0805">Transcription regulation</keyword>
<reference evidence="7" key="1">
    <citation type="submission" date="2016-10" db="EMBL/GenBank/DDBJ databases">
        <authorList>
            <person name="Varghese N."/>
        </authorList>
    </citation>
    <scope>NUCLEOTIDE SEQUENCE [LARGE SCALE GENOMIC DNA]</scope>
    <source>
        <strain evidence="7">DSM 17980</strain>
    </source>
</reference>
<dbReference type="InterPro" id="IPR000524">
    <property type="entry name" value="Tscrpt_reg_HTH_GntR"/>
</dbReference>
<dbReference type="GO" id="GO:0003700">
    <property type="term" value="F:DNA-binding transcription factor activity"/>
    <property type="evidence" value="ECO:0007669"/>
    <property type="project" value="InterPro"/>
</dbReference>
<sequence>MWLRVNPRLPVPVYQQVVDGVKAAVAKGMLVPGDRLPSVRELAVELAINHNTVAKAYQELERARVIEVIRGRGTFIAEPAIPSDEARRRAALREAMKKLLVEAHHLHLQPGEALALFADVVREWEEEQGQRNVDRGEDSHGVDRGDD</sequence>
<dbReference type="PANTHER" id="PTHR38445">
    <property type="entry name" value="HTH-TYPE TRANSCRIPTIONAL REPRESSOR YTRA"/>
    <property type="match status" value="1"/>
</dbReference>
<feature type="region of interest" description="Disordered" evidence="4">
    <location>
        <begin position="127"/>
        <end position="147"/>
    </location>
</feature>
<dbReference type="RefSeq" id="WP_074955689.1">
    <property type="nucleotide sequence ID" value="NZ_FPBV01000024.1"/>
</dbReference>
<dbReference type="SMART" id="SM00345">
    <property type="entry name" value="HTH_GNTR"/>
    <property type="match status" value="1"/>
</dbReference>
<dbReference type="PANTHER" id="PTHR38445:SF9">
    <property type="entry name" value="HTH-TYPE TRANSCRIPTIONAL REPRESSOR YTRA"/>
    <property type="match status" value="1"/>
</dbReference>
<evidence type="ECO:0000259" key="5">
    <source>
        <dbReference type="PROSITE" id="PS50949"/>
    </source>
</evidence>
<dbReference type="STRING" id="392015.SAMN05421543_12420"/>
<keyword evidence="3" id="KW-0804">Transcription</keyword>
<evidence type="ECO:0000313" key="6">
    <source>
        <dbReference type="EMBL" id="SFV04255.1"/>
    </source>
</evidence>
<dbReference type="InterPro" id="IPR036388">
    <property type="entry name" value="WH-like_DNA-bd_sf"/>
</dbReference>
<protein>
    <submittedName>
        <fullName evidence="6">GntR family transcriptional regulator</fullName>
    </submittedName>
</protein>
<dbReference type="AlphaFoldDB" id="A0A1I7L3P7"/>
<dbReference type="OrthoDB" id="9801546at2"/>